<evidence type="ECO:0000259" key="3">
    <source>
        <dbReference type="Pfam" id="PF13559"/>
    </source>
</evidence>
<protein>
    <submittedName>
        <fullName evidence="4">Putative integral membrane protein</fullName>
    </submittedName>
</protein>
<dbReference type="InterPro" id="IPR025403">
    <property type="entry name" value="TgpA-like_C"/>
</dbReference>
<feature type="compositionally biased region" description="Low complexity" evidence="1">
    <location>
        <begin position="240"/>
        <end position="253"/>
    </location>
</feature>
<dbReference type="Proteomes" id="UP000000851">
    <property type="component" value="Chromosome"/>
</dbReference>
<keyword evidence="5" id="KW-1185">Reference proteome</keyword>
<reference evidence="4 5" key="1">
    <citation type="journal article" date="2009" name="Stand. Genomic Sci.">
        <title>Complete genome sequence of Catenulispora acidiphila type strain (ID 139908).</title>
        <authorList>
            <person name="Copeland A."/>
            <person name="Lapidus A."/>
            <person name="Glavina Del Rio T."/>
            <person name="Nolan M."/>
            <person name="Lucas S."/>
            <person name="Chen F."/>
            <person name="Tice H."/>
            <person name="Cheng J.F."/>
            <person name="Bruce D."/>
            <person name="Goodwin L."/>
            <person name="Pitluck S."/>
            <person name="Mikhailova N."/>
            <person name="Pati A."/>
            <person name="Ivanova N."/>
            <person name="Mavromatis K."/>
            <person name="Chen A."/>
            <person name="Palaniappan K."/>
            <person name="Chain P."/>
            <person name="Land M."/>
            <person name="Hauser L."/>
            <person name="Chang Y.J."/>
            <person name="Jeffries C.D."/>
            <person name="Chertkov O."/>
            <person name="Brettin T."/>
            <person name="Detter J.C."/>
            <person name="Han C."/>
            <person name="Ali Z."/>
            <person name="Tindall B.J."/>
            <person name="Goker M."/>
            <person name="Bristow J."/>
            <person name="Eisen J.A."/>
            <person name="Markowitz V."/>
            <person name="Hugenholtz P."/>
            <person name="Kyrpides N.C."/>
            <person name="Klenk H.P."/>
        </authorList>
    </citation>
    <scope>NUCLEOTIDE SEQUENCE [LARGE SCALE GENOMIC DNA]</scope>
    <source>
        <strain evidence="5">DSM 44928 / JCM 14897 / NBRC 102108 / NRRL B-24433 / ID139908</strain>
    </source>
</reference>
<dbReference type="OrthoDB" id="3389322at2"/>
<keyword evidence="2" id="KW-0472">Membrane</keyword>
<accession>C7QBC9</accession>
<evidence type="ECO:0000256" key="2">
    <source>
        <dbReference type="SAM" id="Phobius"/>
    </source>
</evidence>
<dbReference type="HOGENOM" id="CLU_097507_0_0_11"/>
<dbReference type="STRING" id="479433.Caci_7596"/>
<dbReference type="KEGG" id="cai:Caci_7596"/>
<proteinExistence type="predicted"/>
<dbReference type="EMBL" id="CP001700">
    <property type="protein sequence ID" value="ACU76420.1"/>
    <property type="molecule type" value="Genomic_DNA"/>
</dbReference>
<evidence type="ECO:0000313" key="5">
    <source>
        <dbReference type="Proteomes" id="UP000000851"/>
    </source>
</evidence>
<evidence type="ECO:0000256" key="1">
    <source>
        <dbReference type="SAM" id="MobiDB-lite"/>
    </source>
</evidence>
<dbReference type="RefSeq" id="WP_015796145.1">
    <property type="nucleotide sequence ID" value="NC_013131.1"/>
</dbReference>
<evidence type="ECO:0000313" key="4">
    <source>
        <dbReference type="EMBL" id="ACU76420.1"/>
    </source>
</evidence>
<name>C7QBC9_CATAD</name>
<organism evidence="4 5">
    <name type="scientific">Catenulispora acidiphila (strain DSM 44928 / JCM 14897 / NBRC 102108 / NRRL B-24433 / ID139908)</name>
    <dbReference type="NCBI Taxonomy" id="479433"/>
    <lineage>
        <taxon>Bacteria</taxon>
        <taxon>Bacillati</taxon>
        <taxon>Actinomycetota</taxon>
        <taxon>Actinomycetes</taxon>
        <taxon>Catenulisporales</taxon>
        <taxon>Catenulisporaceae</taxon>
        <taxon>Catenulispora</taxon>
    </lineage>
</organism>
<feature type="region of interest" description="Disordered" evidence="1">
    <location>
        <begin position="238"/>
        <end position="262"/>
    </location>
</feature>
<sequence length="262" mass="27616" precursor="true">MTDPGAPVTPPPGVPIDIGRDAARRAAADELAKPAYAHARPSLTRRALDWIGHELTTLWDKAFGSGSGGGSRGWTAVLAVLALLVVVAVVIRRRYGPVRRRVTDDQALFDEAATLDAAGYRRASEEHAAGGRWAEAVRDRLRAVIAALEERAVLDPRPGRTADVAAREAGALLPEQAPALRAAARVFDDIWYGQAAARPEDYRRLVAVDEAVAAARVRVPAGSAAGLVGGSLAGELPRLAETSETSSYSATPSGPADPPERR</sequence>
<keyword evidence="2" id="KW-0812">Transmembrane</keyword>
<feature type="transmembrane region" description="Helical" evidence="2">
    <location>
        <begin position="73"/>
        <end position="91"/>
    </location>
</feature>
<feature type="domain" description="Protein-glutamine gamma-glutamyltransferase-like C-terminal" evidence="3">
    <location>
        <begin position="141"/>
        <end position="209"/>
    </location>
</feature>
<dbReference type="eggNOG" id="ENOG5032SSX">
    <property type="taxonomic scope" value="Bacteria"/>
</dbReference>
<keyword evidence="2" id="KW-1133">Transmembrane helix</keyword>
<dbReference type="InParanoid" id="C7QBC9"/>
<dbReference type="Pfam" id="PF13559">
    <property type="entry name" value="DUF4129"/>
    <property type="match status" value="1"/>
</dbReference>
<gene>
    <name evidence="4" type="ordered locus">Caci_7596</name>
</gene>
<dbReference type="AlphaFoldDB" id="C7QBC9"/>